<sequence length="42" mass="4722">RNQLESPTTANIATARIMKDVSPHEFVKAYSAHLKRSGKRPD</sequence>
<protein>
    <submittedName>
        <fullName evidence="1">Uncharacterized protein</fullName>
    </submittedName>
</protein>
<organism evidence="1 2">
    <name type="scientific">Trifolium pratense</name>
    <name type="common">Red clover</name>
    <dbReference type="NCBI Taxonomy" id="57577"/>
    <lineage>
        <taxon>Eukaryota</taxon>
        <taxon>Viridiplantae</taxon>
        <taxon>Streptophyta</taxon>
        <taxon>Embryophyta</taxon>
        <taxon>Tracheophyta</taxon>
        <taxon>Spermatophyta</taxon>
        <taxon>Magnoliopsida</taxon>
        <taxon>eudicotyledons</taxon>
        <taxon>Gunneridae</taxon>
        <taxon>Pentapetalae</taxon>
        <taxon>rosids</taxon>
        <taxon>fabids</taxon>
        <taxon>Fabales</taxon>
        <taxon>Fabaceae</taxon>
        <taxon>Papilionoideae</taxon>
        <taxon>50 kb inversion clade</taxon>
        <taxon>NPAAA clade</taxon>
        <taxon>Hologalegina</taxon>
        <taxon>IRL clade</taxon>
        <taxon>Trifolieae</taxon>
        <taxon>Trifolium</taxon>
    </lineage>
</organism>
<evidence type="ECO:0000313" key="2">
    <source>
        <dbReference type="Proteomes" id="UP000236291"/>
    </source>
</evidence>
<reference evidence="1 2" key="1">
    <citation type="journal article" date="2014" name="Am. J. Bot.">
        <title>Genome assembly and annotation for red clover (Trifolium pratense; Fabaceae).</title>
        <authorList>
            <person name="Istvanek J."/>
            <person name="Jaros M."/>
            <person name="Krenek A."/>
            <person name="Repkova J."/>
        </authorList>
    </citation>
    <scope>NUCLEOTIDE SEQUENCE [LARGE SCALE GENOMIC DNA]</scope>
    <source>
        <strain evidence="2">cv. Tatra</strain>
        <tissue evidence="1">Young leaves</tissue>
    </source>
</reference>
<evidence type="ECO:0000313" key="1">
    <source>
        <dbReference type="EMBL" id="PNX67656.1"/>
    </source>
</evidence>
<dbReference type="STRING" id="57577.A0A2K3KN24"/>
<dbReference type="InterPro" id="IPR036388">
    <property type="entry name" value="WH-like_DNA-bd_sf"/>
</dbReference>
<dbReference type="Proteomes" id="UP000236291">
    <property type="component" value="Unassembled WGS sequence"/>
</dbReference>
<comment type="caution">
    <text evidence="1">The sequence shown here is derived from an EMBL/GenBank/DDBJ whole genome shotgun (WGS) entry which is preliminary data.</text>
</comment>
<reference evidence="1 2" key="2">
    <citation type="journal article" date="2017" name="Front. Plant Sci.">
        <title>Gene Classification and Mining of Molecular Markers Useful in Red Clover (Trifolium pratense) Breeding.</title>
        <authorList>
            <person name="Istvanek J."/>
            <person name="Dluhosova J."/>
            <person name="Dluhos P."/>
            <person name="Patkova L."/>
            <person name="Nedelnik J."/>
            <person name="Repkova J."/>
        </authorList>
    </citation>
    <scope>NUCLEOTIDE SEQUENCE [LARGE SCALE GENOMIC DNA]</scope>
    <source>
        <strain evidence="2">cv. Tatra</strain>
        <tissue evidence="1">Young leaves</tissue>
    </source>
</reference>
<dbReference type="AlphaFoldDB" id="A0A2K3KN24"/>
<gene>
    <name evidence="1" type="ORF">L195_g055743</name>
</gene>
<accession>A0A2K3KN24</accession>
<proteinExistence type="predicted"/>
<feature type="non-terminal residue" evidence="1">
    <location>
        <position position="1"/>
    </location>
</feature>
<name>A0A2K3KN24_TRIPR</name>
<dbReference type="EMBL" id="ASHM01102772">
    <property type="protein sequence ID" value="PNX67656.1"/>
    <property type="molecule type" value="Genomic_DNA"/>
</dbReference>
<dbReference type="Gene3D" id="1.10.10.10">
    <property type="entry name" value="Winged helix-like DNA-binding domain superfamily/Winged helix DNA-binding domain"/>
    <property type="match status" value="1"/>
</dbReference>